<accession>A0A1M6HAI9</accession>
<name>A0A1M6HAI9_9BACT</name>
<dbReference type="Proteomes" id="UP000183994">
    <property type="component" value="Unassembled WGS sequence"/>
</dbReference>
<reference evidence="2" key="1">
    <citation type="submission" date="2016-11" db="EMBL/GenBank/DDBJ databases">
        <authorList>
            <person name="Varghese N."/>
            <person name="Submissions S."/>
        </authorList>
    </citation>
    <scope>NUCLEOTIDE SEQUENCE [LARGE SCALE GENOMIC DNA]</scope>
    <source>
        <strain evidence="2">DSM 16219</strain>
    </source>
</reference>
<gene>
    <name evidence="1" type="ORF">SAMN02745216_01165</name>
</gene>
<dbReference type="EMBL" id="FQZU01000005">
    <property type="protein sequence ID" value="SHJ19119.1"/>
    <property type="molecule type" value="Genomic_DNA"/>
</dbReference>
<evidence type="ECO:0008006" key="3">
    <source>
        <dbReference type="Google" id="ProtNLM"/>
    </source>
</evidence>
<keyword evidence="2" id="KW-1185">Reference proteome</keyword>
<dbReference type="STRING" id="1121393.SAMN02745216_01165"/>
<protein>
    <recommendedName>
        <fullName evidence="3">B-box zinc finger</fullName>
    </recommendedName>
</protein>
<proteinExistence type="predicted"/>
<organism evidence="1 2">
    <name type="scientific">Desulfatibacillum alkenivorans DSM 16219</name>
    <dbReference type="NCBI Taxonomy" id="1121393"/>
    <lineage>
        <taxon>Bacteria</taxon>
        <taxon>Pseudomonadati</taxon>
        <taxon>Thermodesulfobacteriota</taxon>
        <taxon>Desulfobacteria</taxon>
        <taxon>Desulfobacterales</taxon>
        <taxon>Desulfatibacillaceae</taxon>
        <taxon>Desulfatibacillum</taxon>
    </lineage>
</organism>
<evidence type="ECO:0000313" key="1">
    <source>
        <dbReference type="EMBL" id="SHJ19119.1"/>
    </source>
</evidence>
<dbReference type="RefSeq" id="WP_073473902.1">
    <property type="nucleotide sequence ID" value="NZ_FQZU01000005.1"/>
</dbReference>
<dbReference type="OrthoDB" id="5518440at2"/>
<dbReference type="AlphaFoldDB" id="A0A1M6HAI9"/>
<sequence>MGKCANHPDRETSYMCMKNGTYLCEDCLKCMSPNVHCKFRPSCPIWFMDKKGGKDIDTDAA</sequence>
<evidence type="ECO:0000313" key="2">
    <source>
        <dbReference type="Proteomes" id="UP000183994"/>
    </source>
</evidence>